<evidence type="ECO:0000313" key="3">
    <source>
        <dbReference type="EMBL" id="MFC6006572.1"/>
    </source>
</evidence>
<accession>A0ABW1JBB6</accession>
<reference evidence="4" key="1">
    <citation type="journal article" date="2019" name="Int. J. Syst. Evol. Microbiol.">
        <title>The Global Catalogue of Microorganisms (GCM) 10K type strain sequencing project: providing services to taxonomists for standard genome sequencing and annotation.</title>
        <authorList>
            <consortium name="The Broad Institute Genomics Platform"/>
            <consortium name="The Broad Institute Genome Sequencing Center for Infectious Disease"/>
            <person name="Wu L."/>
            <person name="Ma J."/>
        </authorList>
    </citation>
    <scope>NUCLEOTIDE SEQUENCE [LARGE SCALE GENOMIC DNA]</scope>
    <source>
        <strain evidence="4">KACC 14249</strain>
    </source>
</reference>
<feature type="domain" description="Transcription factor zinc-finger" evidence="2">
    <location>
        <begin position="5"/>
        <end position="42"/>
    </location>
</feature>
<evidence type="ECO:0000313" key="4">
    <source>
        <dbReference type="Proteomes" id="UP001596189"/>
    </source>
</evidence>
<feature type="compositionally biased region" description="Low complexity" evidence="1">
    <location>
        <begin position="50"/>
        <end position="75"/>
    </location>
</feature>
<keyword evidence="4" id="KW-1185">Reference proteome</keyword>
<feature type="region of interest" description="Disordered" evidence="1">
    <location>
        <begin position="45"/>
        <end position="90"/>
    </location>
</feature>
<dbReference type="InterPro" id="IPR027392">
    <property type="entry name" value="TF_Znf"/>
</dbReference>
<dbReference type="EMBL" id="JBHSRD010000003">
    <property type="protein sequence ID" value="MFC6006572.1"/>
    <property type="molecule type" value="Genomic_DNA"/>
</dbReference>
<gene>
    <name evidence="3" type="ORF">ACFQDO_05455</name>
</gene>
<protein>
    <submittedName>
        <fullName evidence="3">Zf-TFIIB domain-containing protein</fullName>
    </submittedName>
</protein>
<proteinExistence type="predicted"/>
<organism evidence="3 4">
    <name type="scientific">Angustibacter luteus</name>
    <dbReference type="NCBI Taxonomy" id="658456"/>
    <lineage>
        <taxon>Bacteria</taxon>
        <taxon>Bacillati</taxon>
        <taxon>Actinomycetota</taxon>
        <taxon>Actinomycetes</taxon>
        <taxon>Kineosporiales</taxon>
        <taxon>Kineosporiaceae</taxon>
    </lineage>
</organism>
<comment type="caution">
    <text evidence="3">The sequence shown here is derived from an EMBL/GenBank/DDBJ whole genome shotgun (WGS) entry which is preliminary data.</text>
</comment>
<evidence type="ECO:0000256" key="1">
    <source>
        <dbReference type="SAM" id="MobiDB-lite"/>
    </source>
</evidence>
<name>A0ABW1JBB6_9ACTN</name>
<sequence length="90" mass="10453">MSLSCPKCQSEMRSYERNRVLVDQCTGCGGLFLDKGELEQLATAENSWHQAQPQPVQQQGYQQQGYQQQGYQQQPYRKKKKSFLSELFDD</sequence>
<dbReference type="RefSeq" id="WP_378226975.1">
    <property type="nucleotide sequence ID" value="NZ_BAABFP010000008.1"/>
</dbReference>
<dbReference type="Proteomes" id="UP001596189">
    <property type="component" value="Unassembled WGS sequence"/>
</dbReference>
<evidence type="ECO:0000259" key="2">
    <source>
        <dbReference type="Pfam" id="PF13453"/>
    </source>
</evidence>
<dbReference type="Pfam" id="PF13453">
    <property type="entry name" value="Zn_ribbon_TFIIB"/>
    <property type="match status" value="1"/>
</dbReference>